<protein>
    <submittedName>
        <fullName evidence="1">Uncharacterized protein</fullName>
    </submittedName>
</protein>
<dbReference type="Proteomes" id="UP000828390">
    <property type="component" value="Unassembled WGS sequence"/>
</dbReference>
<accession>A0A9D4C0K7</accession>
<sequence length="61" mass="6821">MAGADNNHWALFDFVIPLPLVEPPAHTFKLLIKTCSIIKSVDRPPQYRAVLCTTCKPEQNA</sequence>
<keyword evidence="2" id="KW-1185">Reference proteome</keyword>
<dbReference type="EMBL" id="JAIWYP010000013">
    <property type="protein sequence ID" value="KAH3714913.1"/>
    <property type="molecule type" value="Genomic_DNA"/>
</dbReference>
<organism evidence="1 2">
    <name type="scientific">Dreissena polymorpha</name>
    <name type="common">Zebra mussel</name>
    <name type="synonym">Mytilus polymorpha</name>
    <dbReference type="NCBI Taxonomy" id="45954"/>
    <lineage>
        <taxon>Eukaryota</taxon>
        <taxon>Metazoa</taxon>
        <taxon>Spiralia</taxon>
        <taxon>Lophotrochozoa</taxon>
        <taxon>Mollusca</taxon>
        <taxon>Bivalvia</taxon>
        <taxon>Autobranchia</taxon>
        <taxon>Heteroconchia</taxon>
        <taxon>Euheterodonta</taxon>
        <taxon>Imparidentia</taxon>
        <taxon>Neoheterodontei</taxon>
        <taxon>Myida</taxon>
        <taxon>Dreissenoidea</taxon>
        <taxon>Dreissenidae</taxon>
        <taxon>Dreissena</taxon>
    </lineage>
</organism>
<evidence type="ECO:0000313" key="1">
    <source>
        <dbReference type="EMBL" id="KAH3714913.1"/>
    </source>
</evidence>
<proteinExistence type="predicted"/>
<dbReference type="AlphaFoldDB" id="A0A9D4C0K7"/>
<name>A0A9D4C0K7_DREPO</name>
<comment type="caution">
    <text evidence="1">The sequence shown here is derived from an EMBL/GenBank/DDBJ whole genome shotgun (WGS) entry which is preliminary data.</text>
</comment>
<evidence type="ECO:0000313" key="2">
    <source>
        <dbReference type="Proteomes" id="UP000828390"/>
    </source>
</evidence>
<reference evidence="1" key="1">
    <citation type="journal article" date="2019" name="bioRxiv">
        <title>The Genome of the Zebra Mussel, Dreissena polymorpha: A Resource for Invasive Species Research.</title>
        <authorList>
            <person name="McCartney M.A."/>
            <person name="Auch B."/>
            <person name="Kono T."/>
            <person name="Mallez S."/>
            <person name="Zhang Y."/>
            <person name="Obille A."/>
            <person name="Becker A."/>
            <person name="Abrahante J.E."/>
            <person name="Garbe J."/>
            <person name="Badalamenti J.P."/>
            <person name="Herman A."/>
            <person name="Mangelson H."/>
            <person name="Liachko I."/>
            <person name="Sullivan S."/>
            <person name="Sone E.D."/>
            <person name="Koren S."/>
            <person name="Silverstein K.A.T."/>
            <person name="Beckman K.B."/>
            <person name="Gohl D.M."/>
        </authorList>
    </citation>
    <scope>NUCLEOTIDE SEQUENCE</scope>
    <source>
        <strain evidence="1">Duluth1</strain>
        <tissue evidence="1">Whole animal</tissue>
    </source>
</reference>
<reference evidence="1" key="2">
    <citation type="submission" date="2020-11" db="EMBL/GenBank/DDBJ databases">
        <authorList>
            <person name="McCartney M.A."/>
            <person name="Auch B."/>
            <person name="Kono T."/>
            <person name="Mallez S."/>
            <person name="Becker A."/>
            <person name="Gohl D.M."/>
            <person name="Silverstein K.A.T."/>
            <person name="Koren S."/>
            <person name="Bechman K.B."/>
            <person name="Herman A."/>
            <person name="Abrahante J.E."/>
            <person name="Garbe J."/>
        </authorList>
    </citation>
    <scope>NUCLEOTIDE SEQUENCE</scope>
    <source>
        <strain evidence="1">Duluth1</strain>
        <tissue evidence="1">Whole animal</tissue>
    </source>
</reference>
<gene>
    <name evidence="1" type="ORF">DPMN_057615</name>
</gene>